<evidence type="ECO:0000313" key="11">
    <source>
        <dbReference type="EMBL" id="PIV25117.1"/>
    </source>
</evidence>
<feature type="domain" description="AAA+ ATPase" evidence="10">
    <location>
        <begin position="10"/>
        <end position="156"/>
    </location>
</feature>
<comment type="similarity">
    <text evidence="1 8 9">Belongs to the TRAFAC class TrmE-Era-EngA-EngB-Septin-like GTPase superfamily. EngA (Der) GTPase family.</text>
</comment>
<evidence type="ECO:0000256" key="5">
    <source>
        <dbReference type="ARBA" id="ARBA00022741"/>
    </source>
</evidence>
<dbReference type="NCBIfam" id="TIGR00231">
    <property type="entry name" value="small_GTP"/>
    <property type="match status" value="2"/>
</dbReference>
<evidence type="ECO:0000256" key="2">
    <source>
        <dbReference type="ARBA" id="ARBA00020953"/>
    </source>
</evidence>
<dbReference type="InterPro" id="IPR003593">
    <property type="entry name" value="AAA+_ATPase"/>
</dbReference>
<name>A0A2M7CHL5_9BACT</name>
<evidence type="ECO:0000256" key="8">
    <source>
        <dbReference type="HAMAP-Rule" id="MF_00195"/>
    </source>
</evidence>
<dbReference type="InterPro" id="IPR015946">
    <property type="entry name" value="KH_dom-like_a/b"/>
</dbReference>
<keyword evidence="4 9" id="KW-0677">Repeat</keyword>
<keyword evidence="3 8" id="KW-0690">Ribosome biogenesis</keyword>
<dbReference type="HAMAP" id="MF_00195">
    <property type="entry name" value="GTPase_Der"/>
    <property type="match status" value="1"/>
</dbReference>
<dbReference type="EMBL" id="PEUM01000096">
    <property type="protein sequence ID" value="PIV25117.1"/>
    <property type="molecule type" value="Genomic_DNA"/>
</dbReference>
<evidence type="ECO:0000256" key="6">
    <source>
        <dbReference type="ARBA" id="ARBA00023134"/>
    </source>
</evidence>
<dbReference type="InterPro" id="IPR027417">
    <property type="entry name" value="P-loop_NTPase"/>
</dbReference>
<dbReference type="PRINTS" id="PR00326">
    <property type="entry name" value="GTP1OBG"/>
</dbReference>
<dbReference type="Pfam" id="PF14714">
    <property type="entry name" value="KH_dom-like"/>
    <property type="match status" value="1"/>
</dbReference>
<feature type="binding site" evidence="8">
    <location>
        <begin position="240"/>
        <end position="244"/>
    </location>
    <ligand>
        <name>GTP</name>
        <dbReference type="ChEBI" id="CHEBI:37565"/>
        <label>2</label>
    </ligand>
</feature>
<reference evidence="12" key="1">
    <citation type="submission" date="2017-09" db="EMBL/GenBank/DDBJ databases">
        <title>Depth-based differentiation of microbial function through sediment-hosted aquifers and enrichment of novel symbionts in the deep terrestrial subsurface.</title>
        <authorList>
            <person name="Probst A.J."/>
            <person name="Ladd B."/>
            <person name="Jarett J.K."/>
            <person name="Geller-Mcgrath D.E."/>
            <person name="Sieber C.M.K."/>
            <person name="Emerson J.B."/>
            <person name="Anantharaman K."/>
            <person name="Thomas B.C."/>
            <person name="Malmstrom R."/>
            <person name="Stieglmeier M."/>
            <person name="Klingl A."/>
            <person name="Woyke T."/>
            <person name="Ryan C.M."/>
            <person name="Banfield J.F."/>
        </authorList>
    </citation>
    <scope>NUCLEOTIDE SEQUENCE [LARGE SCALE GENOMIC DNA]</scope>
</reference>
<evidence type="ECO:0000256" key="9">
    <source>
        <dbReference type="RuleBase" id="RU004481"/>
    </source>
</evidence>
<evidence type="ECO:0000256" key="1">
    <source>
        <dbReference type="ARBA" id="ARBA00008279"/>
    </source>
</evidence>
<dbReference type="NCBIfam" id="TIGR03594">
    <property type="entry name" value="GTPase_EngA"/>
    <property type="match status" value="1"/>
</dbReference>
<evidence type="ECO:0000259" key="10">
    <source>
        <dbReference type="SMART" id="SM00382"/>
    </source>
</evidence>
<feature type="domain" description="AAA+ ATPase" evidence="10">
    <location>
        <begin position="185"/>
        <end position="329"/>
    </location>
</feature>
<evidence type="ECO:0000256" key="3">
    <source>
        <dbReference type="ARBA" id="ARBA00022517"/>
    </source>
</evidence>
<dbReference type="Proteomes" id="UP000229966">
    <property type="component" value="Unassembled WGS sequence"/>
</dbReference>
<dbReference type="CDD" id="cd01894">
    <property type="entry name" value="EngA1"/>
    <property type="match status" value="1"/>
</dbReference>
<protein>
    <recommendedName>
        <fullName evidence="2 8">GTPase Der</fullName>
    </recommendedName>
    <alternativeName>
        <fullName evidence="7 8">GTP-binding protein EngA</fullName>
    </alternativeName>
</protein>
<sequence>MGVQKNQKSDIPIIAIVGRPNVGKSTLYNRIIRQRVAIESDEPLTTRDRLTNDFFWRGQNYFLIDTAGLINPTDEILSESIKATELAIAEADLILFMVDFKDSMTDADMAIARRLKKGDKPIILVANKCDHQFTPADILKFKWAGFTDIILISAMFGKKVDELLDKIAEMAGKSSKAIKPKKADTFIPVAICGRPNVGKSTLINQIIGQDRMIVSSIPHTTRDSQDITFQYKSKNIRLVDTAGVSKKARMDRGSVESFAFLRSMQAIAKSEIVVYIFDADEKVSRLDLNTIGQAKNLGKSIIIAVNKTDLWGDAEKSRQQKIISLQKELNFASYLPVIFISAKEKTNLSGLLDLVLKIFVERSGAVDQEVVDKIFKDAKMFQASVHYFKKLKFEKTSPPVFTLATYENEKPHFSHLRFMENRIRAVYPFPATPIFIDWAKK</sequence>
<feature type="binding site" evidence="8">
    <location>
        <begin position="18"/>
        <end position="25"/>
    </location>
    <ligand>
        <name>GTP</name>
        <dbReference type="ChEBI" id="CHEBI:37565"/>
        <label>1</label>
    </ligand>
</feature>
<evidence type="ECO:0000256" key="4">
    <source>
        <dbReference type="ARBA" id="ARBA00022737"/>
    </source>
</evidence>
<dbReference type="InterPro" id="IPR016484">
    <property type="entry name" value="GTPase_Der"/>
</dbReference>
<dbReference type="AlphaFoldDB" id="A0A2M7CHL5"/>
<dbReference type="Gene3D" id="3.40.50.300">
    <property type="entry name" value="P-loop containing nucleotide triphosphate hydrolases"/>
    <property type="match status" value="2"/>
</dbReference>
<dbReference type="SUPFAM" id="SSF52540">
    <property type="entry name" value="P-loop containing nucleoside triphosphate hydrolases"/>
    <property type="match status" value="2"/>
</dbReference>
<proteinExistence type="inferred from homology"/>
<dbReference type="PANTHER" id="PTHR43834">
    <property type="entry name" value="GTPASE DER"/>
    <property type="match status" value="1"/>
</dbReference>
<dbReference type="GO" id="GO:0005525">
    <property type="term" value="F:GTP binding"/>
    <property type="evidence" value="ECO:0007669"/>
    <property type="project" value="UniProtKB-UniRule"/>
</dbReference>
<dbReference type="Pfam" id="PF01926">
    <property type="entry name" value="MMR_HSR1"/>
    <property type="match status" value="2"/>
</dbReference>
<feature type="binding site" evidence="8">
    <location>
        <begin position="193"/>
        <end position="200"/>
    </location>
    <ligand>
        <name>GTP</name>
        <dbReference type="ChEBI" id="CHEBI:37565"/>
        <label>2</label>
    </ligand>
</feature>
<dbReference type="PANTHER" id="PTHR43834:SF6">
    <property type="entry name" value="GTPASE DER"/>
    <property type="match status" value="1"/>
</dbReference>
<dbReference type="CDD" id="cd01895">
    <property type="entry name" value="EngA2"/>
    <property type="match status" value="1"/>
</dbReference>
<dbReference type="SMART" id="SM00382">
    <property type="entry name" value="AAA"/>
    <property type="match status" value="2"/>
</dbReference>
<keyword evidence="5 8" id="KW-0547">Nucleotide-binding</keyword>
<evidence type="ECO:0000256" key="7">
    <source>
        <dbReference type="ARBA" id="ARBA00032345"/>
    </source>
</evidence>
<organism evidence="11 12">
    <name type="scientific">Candidatus Berkelbacteria bacterium CG03_land_8_20_14_0_80_40_36</name>
    <dbReference type="NCBI Taxonomy" id="1974509"/>
    <lineage>
        <taxon>Bacteria</taxon>
        <taxon>Candidatus Berkelbacteria</taxon>
    </lineage>
</organism>
<feature type="binding site" evidence="8">
    <location>
        <begin position="65"/>
        <end position="69"/>
    </location>
    <ligand>
        <name>GTP</name>
        <dbReference type="ChEBI" id="CHEBI:37565"/>
        <label>1</label>
    </ligand>
</feature>
<dbReference type="Gene3D" id="3.30.300.20">
    <property type="match status" value="1"/>
</dbReference>
<accession>A0A2M7CHL5</accession>
<dbReference type="GO" id="GO:0042254">
    <property type="term" value="P:ribosome biogenesis"/>
    <property type="evidence" value="ECO:0007669"/>
    <property type="project" value="UniProtKB-KW"/>
</dbReference>
<dbReference type="InterPro" id="IPR006073">
    <property type="entry name" value="GTP-bd"/>
</dbReference>
<feature type="binding site" evidence="8">
    <location>
        <begin position="127"/>
        <end position="130"/>
    </location>
    <ligand>
        <name>GTP</name>
        <dbReference type="ChEBI" id="CHEBI:37565"/>
        <label>1</label>
    </ligand>
</feature>
<gene>
    <name evidence="8 11" type="primary">der</name>
    <name evidence="11" type="ORF">COS38_03250</name>
</gene>
<dbReference type="PIRSF" id="PIRSF006485">
    <property type="entry name" value="GTP-binding_EngA"/>
    <property type="match status" value="1"/>
</dbReference>
<comment type="subunit">
    <text evidence="8">Associates with the 50S ribosomal subunit.</text>
</comment>
<comment type="caution">
    <text evidence="11">The sequence shown here is derived from an EMBL/GenBank/DDBJ whole genome shotgun (WGS) entry which is preliminary data.</text>
</comment>
<dbReference type="InterPro" id="IPR032859">
    <property type="entry name" value="KH_dom-like"/>
</dbReference>
<keyword evidence="6 8" id="KW-0342">GTP-binding</keyword>
<dbReference type="InterPro" id="IPR005225">
    <property type="entry name" value="Small_GTP-bd"/>
</dbReference>
<comment type="function">
    <text evidence="8 9">GTPase that plays an essential role in the late steps of ribosome biogenesis.</text>
</comment>
<feature type="binding site" evidence="8">
    <location>
        <begin position="306"/>
        <end position="309"/>
    </location>
    <ligand>
        <name>GTP</name>
        <dbReference type="ChEBI" id="CHEBI:37565"/>
        <label>2</label>
    </ligand>
</feature>
<evidence type="ECO:0000313" key="12">
    <source>
        <dbReference type="Proteomes" id="UP000229966"/>
    </source>
</evidence>